<evidence type="ECO:0000313" key="2">
    <source>
        <dbReference type="EMBL" id="KAL3267716.1"/>
    </source>
</evidence>
<proteinExistence type="predicted"/>
<feature type="compositionally biased region" description="Basic and acidic residues" evidence="1">
    <location>
        <begin position="72"/>
        <end position="88"/>
    </location>
</feature>
<accession>A0ABD2MNP5</accession>
<feature type="region of interest" description="Disordered" evidence="1">
    <location>
        <begin position="72"/>
        <end position="106"/>
    </location>
</feature>
<name>A0ABD2MNP5_9CUCU</name>
<comment type="caution">
    <text evidence="2">The sequence shown here is derived from an EMBL/GenBank/DDBJ whole genome shotgun (WGS) entry which is preliminary data.</text>
</comment>
<dbReference type="Proteomes" id="UP001516400">
    <property type="component" value="Unassembled WGS sequence"/>
</dbReference>
<reference evidence="2 3" key="1">
    <citation type="journal article" date="2021" name="BMC Biol.">
        <title>Horizontally acquired antibacterial genes associated with adaptive radiation of ladybird beetles.</title>
        <authorList>
            <person name="Li H.S."/>
            <person name="Tang X.F."/>
            <person name="Huang Y.H."/>
            <person name="Xu Z.Y."/>
            <person name="Chen M.L."/>
            <person name="Du X.Y."/>
            <person name="Qiu B.Y."/>
            <person name="Chen P.T."/>
            <person name="Zhang W."/>
            <person name="Slipinski A."/>
            <person name="Escalona H.E."/>
            <person name="Waterhouse R.M."/>
            <person name="Zwick A."/>
            <person name="Pang H."/>
        </authorList>
    </citation>
    <scope>NUCLEOTIDE SEQUENCE [LARGE SCALE GENOMIC DNA]</scope>
    <source>
        <strain evidence="2">SYSU2018</strain>
    </source>
</reference>
<dbReference type="EMBL" id="JABFTP020000021">
    <property type="protein sequence ID" value="KAL3267716.1"/>
    <property type="molecule type" value="Genomic_DNA"/>
</dbReference>
<evidence type="ECO:0000313" key="3">
    <source>
        <dbReference type="Proteomes" id="UP001516400"/>
    </source>
</evidence>
<evidence type="ECO:0000256" key="1">
    <source>
        <dbReference type="SAM" id="MobiDB-lite"/>
    </source>
</evidence>
<organism evidence="2 3">
    <name type="scientific">Cryptolaemus montrouzieri</name>
    <dbReference type="NCBI Taxonomy" id="559131"/>
    <lineage>
        <taxon>Eukaryota</taxon>
        <taxon>Metazoa</taxon>
        <taxon>Ecdysozoa</taxon>
        <taxon>Arthropoda</taxon>
        <taxon>Hexapoda</taxon>
        <taxon>Insecta</taxon>
        <taxon>Pterygota</taxon>
        <taxon>Neoptera</taxon>
        <taxon>Endopterygota</taxon>
        <taxon>Coleoptera</taxon>
        <taxon>Polyphaga</taxon>
        <taxon>Cucujiformia</taxon>
        <taxon>Coccinelloidea</taxon>
        <taxon>Coccinellidae</taxon>
        <taxon>Scymninae</taxon>
        <taxon>Scymnini</taxon>
        <taxon>Cryptolaemus</taxon>
    </lineage>
</organism>
<sequence length="106" mass="11889">MTVNEYRETACVTANPVEEPEIEIEGDDLQPSQNDSENLLGRILEETARGSQIHVTIGNLVRGYRRSDLKVSNDRGTARGRCRPDTRLVRSPYFGGRSNLGQDEIK</sequence>
<gene>
    <name evidence="2" type="ORF">HHI36_006846</name>
</gene>
<keyword evidence="3" id="KW-1185">Reference proteome</keyword>
<dbReference type="AlphaFoldDB" id="A0ABD2MNP5"/>
<protein>
    <submittedName>
        <fullName evidence="2">Uncharacterized protein</fullName>
    </submittedName>
</protein>